<dbReference type="GO" id="GO:0003676">
    <property type="term" value="F:nucleic acid binding"/>
    <property type="evidence" value="ECO:0007669"/>
    <property type="project" value="InterPro"/>
</dbReference>
<evidence type="ECO:0000259" key="1">
    <source>
        <dbReference type="Pfam" id="PF13456"/>
    </source>
</evidence>
<accession>A0AAV0R555</accession>
<proteinExistence type="predicted"/>
<dbReference type="InterPro" id="IPR002156">
    <property type="entry name" value="RNaseH_domain"/>
</dbReference>
<dbReference type="InterPro" id="IPR012337">
    <property type="entry name" value="RNaseH-like_sf"/>
</dbReference>
<evidence type="ECO:0000313" key="3">
    <source>
        <dbReference type="Proteomes" id="UP001154282"/>
    </source>
</evidence>
<dbReference type="PANTHER" id="PTHR47723">
    <property type="entry name" value="OS05G0353850 PROTEIN"/>
    <property type="match status" value="1"/>
</dbReference>
<feature type="domain" description="RNase H type-1" evidence="1">
    <location>
        <begin position="4"/>
        <end position="81"/>
    </location>
</feature>
<dbReference type="SUPFAM" id="SSF53098">
    <property type="entry name" value="Ribonuclease H-like"/>
    <property type="match status" value="1"/>
</dbReference>
<dbReference type="Proteomes" id="UP001154282">
    <property type="component" value="Unassembled WGS sequence"/>
</dbReference>
<dbReference type="Pfam" id="PF13456">
    <property type="entry name" value="RVT_3"/>
    <property type="match status" value="1"/>
</dbReference>
<organism evidence="2 3">
    <name type="scientific">Linum tenue</name>
    <dbReference type="NCBI Taxonomy" id="586396"/>
    <lineage>
        <taxon>Eukaryota</taxon>
        <taxon>Viridiplantae</taxon>
        <taxon>Streptophyta</taxon>
        <taxon>Embryophyta</taxon>
        <taxon>Tracheophyta</taxon>
        <taxon>Spermatophyta</taxon>
        <taxon>Magnoliopsida</taxon>
        <taxon>eudicotyledons</taxon>
        <taxon>Gunneridae</taxon>
        <taxon>Pentapetalae</taxon>
        <taxon>rosids</taxon>
        <taxon>fabids</taxon>
        <taxon>Malpighiales</taxon>
        <taxon>Linaceae</taxon>
        <taxon>Linum</taxon>
    </lineage>
</organism>
<keyword evidence="3" id="KW-1185">Reference proteome</keyword>
<dbReference type="InterPro" id="IPR053151">
    <property type="entry name" value="RNase_H-like"/>
</dbReference>
<comment type="caution">
    <text evidence="2">The sequence shown here is derived from an EMBL/GenBank/DDBJ whole genome shotgun (WGS) entry which is preliminary data.</text>
</comment>
<feature type="non-terminal residue" evidence="2">
    <location>
        <position position="1"/>
    </location>
</feature>
<dbReference type="AlphaFoldDB" id="A0AAV0R555"/>
<reference evidence="2" key="1">
    <citation type="submission" date="2022-08" db="EMBL/GenBank/DDBJ databases">
        <authorList>
            <person name="Gutierrez-Valencia J."/>
        </authorList>
    </citation>
    <scope>NUCLEOTIDE SEQUENCE</scope>
</reference>
<dbReference type="GO" id="GO:0004523">
    <property type="term" value="F:RNA-DNA hybrid ribonuclease activity"/>
    <property type="evidence" value="ECO:0007669"/>
    <property type="project" value="InterPro"/>
</dbReference>
<dbReference type="EMBL" id="CAMGYJ010000010">
    <property type="protein sequence ID" value="CAI0552668.1"/>
    <property type="molecule type" value="Genomic_DNA"/>
</dbReference>
<gene>
    <name evidence="2" type="ORF">LITE_LOCUS46534</name>
</gene>
<protein>
    <recommendedName>
        <fullName evidence="1">RNase H type-1 domain-containing protein</fullName>
    </recommendedName>
</protein>
<dbReference type="CDD" id="cd06222">
    <property type="entry name" value="RNase_H_like"/>
    <property type="match status" value="1"/>
</dbReference>
<dbReference type="InterPro" id="IPR036397">
    <property type="entry name" value="RNaseH_sf"/>
</dbReference>
<dbReference type="PANTHER" id="PTHR47723:SF13">
    <property type="entry name" value="PUTATIVE-RELATED"/>
    <property type="match status" value="1"/>
</dbReference>
<dbReference type="InterPro" id="IPR044730">
    <property type="entry name" value="RNase_H-like_dom_plant"/>
</dbReference>
<sequence>LTLNTDGSVHTDIGHAAAGGLIRDHTGRCLLAFAMNLDIFSITRGELRGAVEGLRLAWDVDFRRVRLELDSACVCQLLQSTNS</sequence>
<dbReference type="Gene3D" id="3.30.420.10">
    <property type="entry name" value="Ribonuclease H-like superfamily/Ribonuclease H"/>
    <property type="match status" value="1"/>
</dbReference>
<evidence type="ECO:0000313" key="2">
    <source>
        <dbReference type="EMBL" id="CAI0552668.1"/>
    </source>
</evidence>
<name>A0AAV0R555_9ROSI</name>